<dbReference type="GO" id="GO:0016020">
    <property type="term" value="C:membrane"/>
    <property type="evidence" value="ECO:0007669"/>
    <property type="project" value="UniProtKB-SubCell"/>
</dbReference>
<keyword evidence="12" id="KW-0119">Carbohydrate metabolism</keyword>
<sequence length="93" mass="10921">MVAVARLVNATLVIPQLDKRSFWHDTSTFKDIFDDTHFIKALEGDVRIVSDLSENLLSAPRARKHFTSWASASYYEEMKELWKDNKVLFFFQH</sequence>
<evidence type="ECO:0000256" key="4">
    <source>
        <dbReference type="ARBA" id="ARBA00022676"/>
    </source>
</evidence>
<comment type="caution">
    <text evidence="14">The sequence shown here is derived from an EMBL/GenBank/DDBJ whole genome shotgun (WGS) entry which is preliminary data.</text>
</comment>
<keyword evidence="10" id="KW-0325">Glycoprotein</keyword>
<dbReference type="GO" id="GO:0005634">
    <property type="term" value="C:nucleus"/>
    <property type="evidence" value="ECO:0007669"/>
    <property type="project" value="TreeGrafter"/>
</dbReference>
<evidence type="ECO:0000256" key="10">
    <source>
        <dbReference type="ARBA" id="ARBA00023180"/>
    </source>
</evidence>
<evidence type="ECO:0000256" key="12">
    <source>
        <dbReference type="ARBA" id="ARBA00023277"/>
    </source>
</evidence>
<evidence type="ECO:0000256" key="11">
    <source>
        <dbReference type="ARBA" id="ARBA00023253"/>
    </source>
</evidence>
<comment type="pathway">
    <text evidence="2">Glycan metabolism.</text>
</comment>
<evidence type="ECO:0000256" key="1">
    <source>
        <dbReference type="ARBA" id="ARBA00004606"/>
    </source>
</evidence>
<keyword evidence="15" id="KW-1185">Reference proteome</keyword>
<keyword evidence="4" id="KW-0328">Glycosyltransferase</keyword>
<dbReference type="PANTHER" id="PTHR31741">
    <property type="entry name" value="OS02G0726500 PROTEIN-RELATED"/>
    <property type="match status" value="1"/>
</dbReference>
<evidence type="ECO:0000256" key="6">
    <source>
        <dbReference type="ARBA" id="ARBA00022692"/>
    </source>
</evidence>
<evidence type="ECO:0000313" key="15">
    <source>
        <dbReference type="Proteomes" id="UP001054889"/>
    </source>
</evidence>
<dbReference type="GO" id="GO:0016757">
    <property type="term" value="F:glycosyltransferase activity"/>
    <property type="evidence" value="ECO:0007669"/>
    <property type="project" value="UniProtKB-KW"/>
</dbReference>
<evidence type="ECO:0000256" key="8">
    <source>
        <dbReference type="ARBA" id="ARBA00022989"/>
    </source>
</evidence>
<dbReference type="InterPro" id="IPR019378">
    <property type="entry name" value="GDP-Fuc_O-FucTrfase"/>
</dbReference>
<keyword evidence="9" id="KW-0472">Membrane</keyword>
<dbReference type="GO" id="GO:0005737">
    <property type="term" value="C:cytoplasm"/>
    <property type="evidence" value="ECO:0007669"/>
    <property type="project" value="TreeGrafter"/>
</dbReference>
<name>A0AAV5BMZ8_ELECO</name>
<dbReference type="PANTHER" id="PTHR31741:SF15">
    <property type="entry name" value="O-FUCOSYLTRANSFERASE 38"/>
    <property type="match status" value="1"/>
</dbReference>
<evidence type="ECO:0000256" key="5">
    <source>
        <dbReference type="ARBA" id="ARBA00022679"/>
    </source>
</evidence>
<comment type="subcellular location">
    <subcellularLocation>
        <location evidence="1">Membrane</location>
        <topology evidence="1">Single-pass type II membrane protein</topology>
    </subcellularLocation>
</comment>
<dbReference type="EMBL" id="BQKI01000002">
    <property type="protein sequence ID" value="GJM87826.1"/>
    <property type="molecule type" value="Genomic_DNA"/>
</dbReference>
<accession>A0AAV5BMZ8</accession>
<keyword evidence="5" id="KW-0808">Transferase</keyword>
<dbReference type="GO" id="GO:0006004">
    <property type="term" value="P:fucose metabolic process"/>
    <property type="evidence" value="ECO:0007669"/>
    <property type="project" value="UniProtKB-KW"/>
</dbReference>
<evidence type="ECO:0000313" key="14">
    <source>
        <dbReference type="EMBL" id="GJM87826.1"/>
    </source>
</evidence>
<dbReference type="Proteomes" id="UP001054889">
    <property type="component" value="Unassembled WGS sequence"/>
</dbReference>
<dbReference type="Pfam" id="PF10250">
    <property type="entry name" value="O-FucT"/>
    <property type="match status" value="1"/>
</dbReference>
<evidence type="ECO:0000256" key="13">
    <source>
        <dbReference type="ARBA" id="ARBA00030350"/>
    </source>
</evidence>
<organism evidence="14 15">
    <name type="scientific">Eleusine coracana subsp. coracana</name>
    <dbReference type="NCBI Taxonomy" id="191504"/>
    <lineage>
        <taxon>Eukaryota</taxon>
        <taxon>Viridiplantae</taxon>
        <taxon>Streptophyta</taxon>
        <taxon>Embryophyta</taxon>
        <taxon>Tracheophyta</taxon>
        <taxon>Spermatophyta</taxon>
        <taxon>Magnoliopsida</taxon>
        <taxon>Liliopsida</taxon>
        <taxon>Poales</taxon>
        <taxon>Poaceae</taxon>
        <taxon>PACMAD clade</taxon>
        <taxon>Chloridoideae</taxon>
        <taxon>Cynodonteae</taxon>
        <taxon>Eleusininae</taxon>
        <taxon>Eleusine</taxon>
    </lineage>
</organism>
<evidence type="ECO:0000256" key="7">
    <source>
        <dbReference type="ARBA" id="ARBA00022968"/>
    </source>
</evidence>
<reference evidence="14" key="1">
    <citation type="journal article" date="2018" name="DNA Res.">
        <title>Multiple hybrid de novo genome assembly of finger millet, an orphan allotetraploid crop.</title>
        <authorList>
            <person name="Hatakeyama M."/>
            <person name="Aluri S."/>
            <person name="Balachadran M.T."/>
            <person name="Sivarajan S.R."/>
            <person name="Patrignani A."/>
            <person name="Gruter S."/>
            <person name="Poveda L."/>
            <person name="Shimizu-Inatsugi R."/>
            <person name="Baeten J."/>
            <person name="Francoijs K.J."/>
            <person name="Nataraja K.N."/>
            <person name="Reddy Y.A.N."/>
            <person name="Phadnis S."/>
            <person name="Ravikumar R.L."/>
            <person name="Schlapbach R."/>
            <person name="Sreeman S.M."/>
            <person name="Shimizu K.K."/>
        </authorList>
    </citation>
    <scope>NUCLEOTIDE SEQUENCE</scope>
</reference>
<evidence type="ECO:0000256" key="3">
    <source>
        <dbReference type="ARBA" id="ARBA00007737"/>
    </source>
</evidence>
<comment type="similarity">
    <text evidence="3">Belongs to the glycosyltransferase GT106 family.</text>
</comment>
<evidence type="ECO:0000256" key="9">
    <source>
        <dbReference type="ARBA" id="ARBA00023136"/>
    </source>
</evidence>
<keyword evidence="6" id="KW-0812">Transmembrane</keyword>
<evidence type="ECO:0000256" key="2">
    <source>
        <dbReference type="ARBA" id="ARBA00004881"/>
    </source>
</evidence>
<keyword evidence="8" id="KW-1133">Transmembrane helix</keyword>
<protein>
    <recommendedName>
        <fullName evidence="13">O-fucosyltransferase family protein</fullName>
    </recommendedName>
</protein>
<keyword evidence="11" id="KW-0294">Fucose metabolism</keyword>
<keyword evidence="7" id="KW-0735">Signal-anchor</keyword>
<dbReference type="AlphaFoldDB" id="A0AAV5BMZ8"/>
<proteinExistence type="inferred from homology"/>
<gene>
    <name evidence="14" type="primary">ga03820</name>
    <name evidence="14" type="ORF">PR202_ga03820</name>
</gene>
<reference evidence="14" key="2">
    <citation type="submission" date="2021-12" db="EMBL/GenBank/DDBJ databases">
        <title>Resequencing data analysis of finger millet.</title>
        <authorList>
            <person name="Hatakeyama M."/>
            <person name="Aluri S."/>
            <person name="Balachadran M.T."/>
            <person name="Sivarajan S.R."/>
            <person name="Poveda L."/>
            <person name="Shimizu-Inatsugi R."/>
            <person name="Schlapbach R."/>
            <person name="Sreeman S.M."/>
            <person name="Shimizu K.K."/>
        </authorList>
    </citation>
    <scope>NUCLEOTIDE SEQUENCE</scope>
</reference>